<sequence length="66" mass="7413">MYELVDGQYRLQIGEPYWMPEAGIAIGSAQGLLGGMGREVPSWFDQHGSRYPSAEERQSRHGRCSL</sequence>
<gene>
    <name evidence="2" type="ORF">DCF17_19625</name>
</gene>
<reference evidence="2 3" key="2">
    <citation type="submission" date="2018-06" db="EMBL/GenBank/DDBJ databases">
        <title>Metagenomic assembly of (sub)arctic Cyanobacteria and their associated microbiome from non-axenic cultures.</title>
        <authorList>
            <person name="Baurain D."/>
        </authorList>
    </citation>
    <scope>NUCLEOTIDE SEQUENCE [LARGE SCALE GENOMIC DNA]</scope>
    <source>
        <strain evidence="2">ULC041bin1</strain>
    </source>
</reference>
<protein>
    <submittedName>
        <fullName evidence="2">Uncharacterized protein</fullName>
    </submittedName>
</protein>
<proteinExistence type="predicted"/>
<organism evidence="2 3">
    <name type="scientific">Shackletoniella antarctica</name>
    <dbReference type="NCBI Taxonomy" id="268115"/>
    <lineage>
        <taxon>Bacteria</taxon>
        <taxon>Bacillati</taxon>
        <taxon>Cyanobacteriota</taxon>
        <taxon>Cyanophyceae</taxon>
        <taxon>Oculatellales</taxon>
        <taxon>Oculatellaceae</taxon>
        <taxon>Shackletoniella</taxon>
    </lineage>
</organism>
<comment type="caution">
    <text evidence="2">The sequence shown here is derived from an EMBL/GenBank/DDBJ whole genome shotgun (WGS) entry which is preliminary data.</text>
</comment>
<feature type="region of interest" description="Disordered" evidence="1">
    <location>
        <begin position="47"/>
        <end position="66"/>
    </location>
</feature>
<evidence type="ECO:0000313" key="3">
    <source>
        <dbReference type="Proteomes" id="UP000249081"/>
    </source>
</evidence>
<accession>A0A2W4XUF6</accession>
<evidence type="ECO:0000256" key="1">
    <source>
        <dbReference type="SAM" id="MobiDB-lite"/>
    </source>
</evidence>
<dbReference type="AlphaFoldDB" id="A0A2W4XUF6"/>
<evidence type="ECO:0000313" key="2">
    <source>
        <dbReference type="EMBL" id="PZO35008.1"/>
    </source>
</evidence>
<dbReference type="EMBL" id="QBMN01000188">
    <property type="protein sequence ID" value="PZO35008.1"/>
    <property type="molecule type" value="Genomic_DNA"/>
</dbReference>
<dbReference type="Proteomes" id="UP000249081">
    <property type="component" value="Unassembled WGS sequence"/>
</dbReference>
<name>A0A2W4XUF6_9CYAN</name>
<reference evidence="3" key="1">
    <citation type="submission" date="2018-04" db="EMBL/GenBank/DDBJ databases">
        <authorList>
            <person name="Cornet L."/>
        </authorList>
    </citation>
    <scope>NUCLEOTIDE SEQUENCE [LARGE SCALE GENOMIC DNA]</scope>
</reference>